<feature type="region of interest" description="Disordered" evidence="1">
    <location>
        <begin position="701"/>
        <end position="767"/>
    </location>
</feature>
<feature type="domain" description="DUF11" evidence="2">
    <location>
        <begin position="627"/>
        <end position="722"/>
    </location>
</feature>
<reference evidence="3 4" key="1">
    <citation type="journal article" date="2021" name="Int. J. Syst. Evol. Microbiol.">
        <title>Steroidobacter gossypii sp. nov., isolated from soil of cotton cropping field.</title>
        <authorList>
            <person name="Huang R."/>
            <person name="Yang S."/>
            <person name="Zhen C."/>
            <person name="Liu W."/>
        </authorList>
    </citation>
    <scope>NUCLEOTIDE SEQUENCE [LARGE SCALE GENOMIC DNA]</scope>
    <source>
        <strain evidence="3 4">S1-65</strain>
    </source>
</reference>
<dbReference type="PANTHER" id="PTHR43739">
    <property type="entry name" value="XYLOGLUCANASE (EUROFUNG)"/>
    <property type="match status" value="1"/>
</dbReference>
<sequence length="790" mass="81894">MNVWTRVGPDGGSIHSLEYLGSSDSVVLAATGRGIYRSEDNAQSWRRVFAYPHTHNGVAPIAIAVNPANPQQVLMISSNIFRSSDGGNTWDFAPTRSPPRGTPTSIAFSRDGGVAWLGTDAGEIFRSTDAGGSWEARNNGLRTMPVNRVSGIQVDAADPNVAYATFTDRVSYRTTDGGATWAPLPGTYWELTASPVTPGALLATSVEYPFKSADYGDTWRQIGLPRFYEIEYSPDTPGVAVALFQGNHVSRTFDGGFMWINSGGGLPIQSGSVIAIQPGDTARFLIGSQLGIQGTFDRGVTYSESTAGIKEATFLNLVVAQDGSDLIYAPGYDAEAVYRRDPATGQWLGVARASAQAVREPGPLHYAITAVPGDANVVYMARNGRIGRSDDAGVTWTQLASVNADSLSFDPQDPQIGYAASYSSGIHKTTDGGAFWATINTGLTATSISEVLIDPTDSNVLYAASRFDFMGVFKSTDGGEHWAPANTGIETQAVFSMVFEPGNPAVLYAATGTGVFKSVNAGGSWVNSYTELAGGVVDIAIDPIVPSNVHAIDGAQGRVLRSVDAGTTWEVIFRPLLENGTRGSSLALLPSRPNVIIAAIIPDGLYETEVAPDLRLSSSLPILTAKTQQSVLLSVQNAGPYAASRVRFVATLPAADGEYSVQASKGSCAVMNQQATCELGALQKDSVADVTVAFTPSAAGSSLTASVSAHETDPATDNNSVSIPTQQRVDPPAPGPGGGGNTGGEGGGGGSSGGGSNGGGGSSGGGGGGSIGWLLLAALGLISRNARRSK</sequence>
<dbReference type="InterPro" id="IPR015943">
    <property type="entry name" value="WD40/YVTN_repeat-like_dom_sf"/>
</dbReference>
<dbReference type="Pfam" id="PF01345">
    <property type="entry name" value="DUF11"/>
    <property type="match status" value="1"/>
</dbReference>
<comment type="caution">
    <text evidence="3">The sequence shown here is derived from an EMBL/GenBank/DDBJ whole genome shotgun (WGS) entry which is preliminary data.</text>
</comment>
<feature type="compositionally biased region" description="Gly residues" evidence="1">
    <location>
        <begin position="736"/>
        <end position="767"/>
    </location>
</feature>
<feature type="compositionally biased region" description="Polar residues" evidence="1">
    <location>
        <begin position="701"/>
        <end position="728"/>
    </location>
</feature>
<evidence type="ECO:0000256" key="1">
    <source>
        <dbReference type="SAM" id="MobiDB-lite"/>
    </source>
</evidence>
<organism evidence="3 4">
    <name type="scientific">Steroidobacter gossypii</name>
    <dbReference type="NCBI Taxonomy" id="2805490"/>
    <lineage>
        <taxon>Bacteria</taxon>
        <taxon>Pseudomonadati</taxon>
        <taxon>Pseudomonadota</taxon>
        <taxon>Gammaproteobacteria</taxon>
        <taxon>Steroidobacterales</taxon>
        <taxon>Steroidobacteraceae</taxon>
        <taxon>Steroidobacter</taxon>
    </lineage>
</organism>
<dbReference type="Proteomes" id="UP000661077">
    <property type="component" value="Unassembled WGS sequence"/>
</dbReference>
<protein>
    <recommendedName>
        <fullName evidence="2">DUF11 domain-containing protein</fullName>
    </recommendedName>
</protein>
<gene>
    <name evidence="3" type="ORF">JM946_21860</name>
</gene>
<evidence type="ECO:0000313" key="3">
    <source>
        <dbReference type="EMBL" id="MBM0107394.1"/>
    </source>
</evidence>
<name>A0ABS1X2D5_9GAMM</name>
<dbReference type="EMBL" id="JAEVLS010000005">
    <property type="protein sequence ID" value="MBM0107394.1"/>
    <property type="molecule type" value="Genomic_DNA"/>
</dbReference>
<proteinExistence type="predicted"/>
<keyword evidence="4" id="KW-1185">Reference proteome</keyword>
<dbReference type="CDD" id="cd15482">
    <property type="entry name" value="Sialidase_non-viral"/>
    <property type="match status" value="1"/>
</dbReference>
<dbReference type="SUPFAM" id="SSF110296">
    <property type="entry name" value="Oligoxyloglucan reducing end-specific cellobiohydrolase"/>
    <property type="match status" value="2"/>
</dbReference>
<dbReference type="InterPro" id="IPR001434">
    <property type="entry name" value="OmcB-like_DUF11"/>
</dbReference>
<dbReference type="InterPro" id="IPR052025">
    <property type="entry name" value="Xyloglucanase_GH74"/>
</dbReference>
<accession>A0ABS1X2D5</accession>
<evidence type="ECO:0000259" key="2">
    <source>
        <dbReference type="Pfam" id="PF01345"/>
    </source>
</evidence>
<dbReference type="RefSeq" id="WP_203169506.1">
    <property type="nucleotide sequence ID" value="NZ_JAEVLS010000005.1"/>
</dbReference>
<evidence type="ECO:0000313" key="4">
    <source>
        <dbReference type="Proteomes" id="UP000661077"/>
    </source>
</evidence>
<dbReference type="PANTHER" id="PTHR43739:SF5">
    <property type="entry name" value="EXO-ALPHA-SIALIDASE"/>
    <property type="match status" value="1"/>
</dbReference>
<dbReference type="Gene3D" id="2.130.10.10">
    <property type="entry name" value="YVTN repeat-like/Quinoprotein amine dehydrogenase"/>
    <property type="match status" value="4"/>
</dbReference>